<dbReference type="HAMAP" id="MF_00361">
    <property type="entry name" value="NAD_kinase"/>
    <property type="match status" value="1"/>
</dbReference>
<dbReference type="InterPro" id="IPR017437">
    <property type="entry name" value="ATP-NAD_kinase_PpnK-typ_C"/>
</dbReference>
<dbReference type="Gene3D" id="2.60.200.30">
    <property type="entry name" value="Probable inorganic polyphosphate/atp-NAD kinase, domain 2"/>
    <property type="match status" value="1"/>
</dbReference>
<dbReference type="GO" id="GO:0046872">
    <property type="term" value="F:metal ion binding"/>
    <property type="evidence" value="ECO:0007669"/>
    <property type="project" value="UniProtKB-UniRule"/>
</dbReference>
<dbReference type="GO" id="GO:0006741">
    <property type="term" value="P:NADP+ biosynthetic process"/>
    <property type="evidence" value="ECO:0007669"/>
    <property type="project" value="UniProtKB-UniRule"/>
</dbReference>
<organism evidence="7 8">
    <name type="scientific">Dorea formicigenerans</name>
    <dbReference type="NCBI Taxonomy" id="39486"/>
    <lineage>
        <taxon>Bacteria</taxon>
        <taxon>Bacillati</taxon>
        <taxon>Bacillota</taxon>
        <taxon>Clostridia</taxon>
        <taxon>Lachnospirales</taxon>
        <taxon>Lachnospiraceae</taxon>
        <taxon>Dorea</taxon>
    </lineage>
</organism>
<comment type="caution">
    <text evidence="6">Lacks conserved residue(s) required for the propagation of feature annotation.</text>
</comment>
<feature type="active site" description="Proton acceptor" evidence="6">
    <location>
        <position position="76"/>
    </location>
</feature>
<dbReference type="InterPro" id="IPR017438">
    <property type="entry name" value="ATP-NAD_kinase_N"/>
</dbReference>
<gene>
    <name evidence="6" type="primary">nadK</name>
    <name evidence="7" type="ORF">DXC93_01445</name>
</gene>
<keyword evidence="2 6" id="KW-0418">Kinase</keyword>
<protein>
    <recommendedName>
        <fullName evidence="6">NAD kinase</fullName>
        <ecNumber evidence="6">2.7.1.23</ecNumber>
    </recommendedName>
    <alternativeName>
        <fullName evidence="6">ATP-dependent NAD kinase</fullName>
    </alternativeName>
</protein>
<keyword evidence="6" id="KW-0547">Nucleotide-binding</keyword>
<feature type="binding site" evidence="6">
    <location>
        <position position="176"/>
    </location>
    <ligand>
        <name>NAD(+)</name>
        <dbReference type="ChEBI" id="CHEBI:57540"/>
    </ligand>
</feature>
<dbReference type="GO" id="GO:0051287">
    <property type="term" value="F:NAD binding"/>
    <property type="evidence" value="ECO:0007669"/>
    <property type="project" value="UniProtKB-ARBA"/>
</dbReference>
<comment type="similarity">
    <text evidence="6">Belongs to the NAD kinase family.</text>
</comment>
<keyword evidence="4 6" id="KW-0520">NAD</keyword>
<evidence type="ECO:0000256" key="3">
    <source>
        <dbReference type="ARBA" id="ARBA00022857"/>
    </source>
</evidence>
<dbReference type="GO" id="GO:0005737">
    <property type="term" value="C:cytoplasm"/>
    <property type="evidence" value="ECO:0007669"/>
    <property type="project" value="UniProtKB-SubCell"/>
</dbReference>
<dbReference type="GO" id="GO:0003951">
    <property type="term" value="F:NAD+ kinase activity"/>
    <property type="evidence" value="ECO:0007669"/>
    <property type="project" value="UniProtKB-UniRule"/>
</dbReference>
<comment type="cofactor">
    <cofactor evidence="6">
        <name>a divalent metal cation</name>
        <dbReference type="ChEBI" id="CHEBI:60240"/>
    </cofactor>
</comment>
<dbReference type="Proteomes" id="UP000261324">
    <property type="component" value="Unassembled WGS sequence"/>
</dbReference>
<dbReference type="Gene3D" id="3.40.50.10330">
    <property type="entry name" value="Probable inorganic polyphosphate/atp-NAD kinase, domain 1"/>
    <property type="match status" value="1"/>
</dbReference>
<feature type="binding site" evidence="6">
    <location>
        <begin position="76"/>
        <end position="77"/>
    </location>
    <ligand>
        <name>NAD(+)</name>
        <dbReference type="ChEBI" id="CHEBI:57540"/>
    </ligand>
</feature>
<dbReference type="PANTHER" id="PTHR20275:SF0">
    <property type="entry name" value="NAD KINASE"/>
    <property type="match status" value="1"/>
</dbReference>
<proteinExistence type="inferred from homology"/>
<dbReference type="GO" id="GO:0019674">
    <property type="term" value="P:NAD+ metabolic process"/>
    <property type="evidence" value="ECO:0007669"/>
    <property type="project" value="InterPro"/>
</dbReference>
<evidence type="ECO:0000313" key="7">
    <source>
        <dbReference type="EMBL" id="RGK86518.1"/>
    </source>
</evidence>
<dbReference type="Pfam" id="PF01513">
    <property type="entry name" value="NAD_kinase"/>
    <property type="match status" value="1"/>
</dbReference>
<keyword evidence="6" id="KW-0963">Cytoplasm</keyword>
<accession>A0A3E4Q2T8</accession>
<keyword evidence="6" id="KW-0067">ATP-binding</keyword>
<evidence type="ECO:0000313" key="8">
    <source>
        <dbReference type="Proteomes" id="UP000261324"/>
    </source>
</evidence>
<comment type="subcellular location">
    <subcellularLocation>
        <location evidence="6">Cytoplasm</location>
    </subcellularLocation>
</comment>
<evidence type="ECO:0000256" key="1">
    <source>
        <dbReference type="ARBA" id="ARBA00022679"/>
    </source>
</evidence>
<dbReference type="SUPFAM" id="SSF111331">
    <property type="entry name" value="NAD kinase/diacylglycerol kinase-like"/>
    <property type="match status" value="1"/>
</dbReference>
<comment type="caution">
    <text evidence="7">The sequence shown here is derived from an EMBL/GenBank/DDBJ whole genome shotgun (WGS) entry which is preliminary data.</text>
</comment>
<dbReference type="PANTHER" id="PTHR20275">
    <property type="entry name" value="NAD KINASE"/>
    <property type="match status" value="1"/>
</dbReference>
<feature type="binding site" evidence="6">
    <location>
        <position position="157"/>
    </location>
    <ligand>
        <name>NAD(+)</name>
        <dbReference type="ChEBI" id="CHEBI:57540"/>
    </ligand>
</feature>
<keyword evidence="3 6" id="KW-0521">NADP</keyword>
<name>A0A3E4Q2T8_9FIRM</name>
<comment type="function">
    <text evidence="6">Involved in the regulation of the intracellular balance of NAD and NADP, and is a key enzyme in the biosynthesis of NADP. Catalyzes specifically the phosphorylation on 2'-hydroxyl of the adenosine moiety of NAD to yield NADP.</text>
</comment>
<evidence type="ECO:0000256" key="6">
    <source>
        <dbReference type="HAMAP-Rule" id="MF_00361"/>
    </source>
</evidence>
<evidence type="ECO:0000256" key="2">
    <source>
        <dbReference type="ARBA" id="ARBA00022777"/>
    </source>
</evidence>
<keyword evidence="1 6" id="KW-0808">Transferase</keyword>
<dbReference type="Pfam" id="PF20143">
    <property type="entry name" value="NAD_kinase_C"/>
    <property type="match status" value="1"/>
</dbReference>
<evidence type="ECO:0000256" key="4">
    <source>
        <dbReference type="ARBA" id="ARBA00023027"/>
    </source>
</evidence>
<dbReference type="InterPro" id="IPR016064">
    <property type="entry name" value="NAD/diacylglycerol_kinase_sf"/>
</dbReference>
<dbReference type="EMBL" id="QSRA01000001">
    <property type="protein sequence ID" value="RGK86518.1"/>
    <property type="molecule type" value="Genomic_DNA"/>
</dbReference>
<dbReference type="AlphaFoldDB" id="A0A3E4Q2T8"/>
<evidence type="ECO:0000256" key="5">
    <source>
        <dbReference type="ARBA" id="ARBA00047925"/>
    </source>
</evidence>
<dbReference type="GO" id="GO:0005524">
    <property type="term" value="F:ATP binding"/>
    <property type="evidence" value="ECO:0007669"/>
    <property type="project" value="UniProtKB-KW"/>
</dbReference>
<dbReference type="InterPro" id="IPR002504">
    <property type="entry name" value="NADK"/>
</dbReference>
<sequence length="291" mass="31868">MRHLETSQKRNKDMAERVLIVTNDGKDADYAITNQVKEYMTQAGKICLQCPKDENNAIVSEQIPPDLDYAIVIGGDGSFIEVARALRGRDVPILGVNMGTLGYLTEVELTNIEGALERVVKGRYTVEKRMMLEGSFDGERMDLALNDIVVARKGAVRVIHFRLFVNGELLNSYEADGVIISTPTGSTAYNLAAGGPIVEPTASMIVITPICPHALNTSSIVLSAEDEIVIQIGEGKHGIPDEAYVAFDGVDEVELTSGDMVEIRKAEAQTRIIKLNQDSFLETLRRKMKGN</sequence>
<comment type="catalytic activity">
    <reaction evidence="5 6">
        <text>NAD(+) + ATP = ADP + NADP(+) + H(+)</text>
        <dbReference type="Rhea" id="RHEA:18629"/>
        <dbReference type="ChEBI" id="CHEBI:15378"/>
        <dbReference type="ChEBI" id="CHEBI:30616"/>
        <dbReference type="ChEBI" id="CHEBI:57540"/>
        <dbReference type="ChEBI" id="CHEBI:58349"/>
        <dbReference type="ChEBI" id="CHEBI:456216"/>
        <dbReference type="EC" id="2.7.1.23"/>
    </reaction>
</comment>
<dbReference type="EC" id="2.7.1.23" evidence="6"/>
<reference evidence="7 8" key="1">
    <citation type="submission" date="2018-08" db="EMBL/GenBank/DDBJ databases">
        <title>A genome reference for cultivated species of the human gut microbiota.</title>
        <authorList>
            <person name="Zou Y."/>
            <person name="Xue W."/>
            <person name="Luo G."/>
        </authorList>
    </citation>
    <scope>NUCLEOTIDE SEQUENCE [LARGE SCALE GENOMIC DNA]</scope>
    <source>
        <strain evidence="7 8">TF09-3</strain>
    </source>
</reference>
<feature type="binding site" evidence="6">
    <location>
        <begin position="146"/>
        <end position="147"/>
    </location>
    <ligand>
        <name>NAD(+)</name>
        <dbReference type="ChEBI" id="CHEBI:57540"/>
    </ligand>
</feature>